<dbReference type="Gramene" id="OE9A117955T1">
    <property type="protein sequence ID" value="OE9A117955C1"/>
    <property type="gene ID" value="OE9A117955"/>
</dbReference>
<protein>
    <submittedName>
        <fullName evidence="1">RNA polymerase beta subunit, partial (Chloroplast)</fullName>
    </submittedName>
</protein>
<gene>
    <name evidence="1" type="ORF">OLEA9_A117955</name>
</gene>
<evidence type="ECO:0000313" key="1">
    <source>
        <dbReference type="EMBL" id="CAA2979813.1"/>
    </source>
</evidence>
<keyword evidence="2" id="KW-1185">Reference proteome</keyword>
<dbReference type="EMBL" id="CACTIH010003634">
    <property type="protein sequence ID" value="CAA2979813.1"/>
    <property type="molecule type" value="Genomic_DNA"/>
</dbReference>
<proteinExistence type="predicted"/>
<dbReference type="Proteomes" id="UP000594638">
    <property type="component" value="Unassembled WGS sequence"/>
</dbReference>
<comment type="caution">
    <text evidence="1">The sequence shown here is derived from an EMBL/GenBank/DDBJ whole genome shotgun (WGS) entry which is preliminary data.</text>
</comment>
<name>A0A8S0RJ80_OLEEU</name>
<dbReference type="AlphaFoldDB" id="A0A8S0RJ80"/>
<accession>A0A8S0RJ80</accession>
<dbReference type="OrthoDB" id="1068521at2759"/>
<sequence length="114" mass="13115">MESKELGQGIDWFRADSWSCSLDYRRIRGAALALLSYYRDEMLKDRDRIKTDLLSSISLDTEKIIFSGNGDTLSIPLVMYQRFNKNTCMHKKPQVQWDGSCRYLVSLNGEKGAP</sequence>
<reference evidence="1 2" key="1">
    <citation type="submission" date="2019-12" db="EMBL/GenBank/DDBJ databases">
        <authorList>
            <person name="Alioto T."/>
            <person name="Alioto T."/>
            <person name="Gomez Garrido J."/>
        </authorList>
    </citation>
    <scope>NUCLEOTIDE SEQUENCE [LARGE SCALE GENOMIC DNA]</scope>
</reference>
<organism evidence="1 2">
    <name type="scientific">Olea europaea subsp. europaea</name>
    <dbReference type="NCBI Taxonomy" id="158383"/>
    <lineage>
        <taxon>Eukaryota</taxon>
        <taxon>Viridiplantae</taxon>
        <taxon>Streptophyta</taxon>
        <taxon>Embryophyta</taxon>
        <taxon>Tracheophyta</taxon>
        <taxon>Spermatophyta</taxon>
        <taxon>Magnoliopsida</taxon>
        <taxon>eudicotyledons</taxon>
        <taxon>Gunneridae</taxon>
        <taxon>Pentapetalae</taxon>
        <taxon>asterids</taxon>
        <taxon>lamiids</taxon>
        <taxon>Lamiales</taxon>
        <taxon>Oleaceae</taxon>
        <taxon>Oleeae</taxon>
        <taxon>Olea</taxon>
    </lineage>
</organism>
<evidence type="ECO:0000313" key="2">
    <source>
        <dbReference type="Proteomes" id="UP000594638"/>
    </source>
</evidence>